<dbReference type="PANTHER" id="PTHR11086">
    <property type="entry name" value="DEOXYCYTIDYLATE DEAMINASE-RELATED"/>
    <property type="match status" value="1"/>
</dbReference>
<dbReference type="InterPro" id="IPR015517">
    <property type="entry name" value="dCMP_deaminase-rel"/>
</dbReference>
<dbReference type="PROSITE" id="PS51747">
    <property type="entry name" value="CYT_DCMP_DEAMINASES_2"/>
    <property type="match status" value="1"/>
</dbReference>
<dbReference type="PANTHER" id="PTHR11086:SF18">
    <property type="entry name" value="DEOXYCYTIDYLATE DEAMINASE"/>
    <property type="match status" value="1"/>
</dbReference>
<reference evidence="8" key="1">
    <citation type="submission" date="2025-08" db="UniProtKB">
        <authorList>
            <consortium name="RefSeq"/>
        </authorList>
    </citation>
    <scope>IDENTIFICATION</scope>
    <source>
        <tissue evidence="8">Liver</tissue>
    </source>
</reference>
<keyword evidence="7" id="KW-1185">Reference proteome</keyword>
<dbReference type="RefSeq" id="XP_030890955.1">
    <property type="nucleotide sequence ID" value="XM_031035095.1"/>
</dbReference>
<dbReference type="GO" id="GO:0005737">
    <property type="term" value="C:cytoplasm"/>
    <property type="evidence" value="ECO:0007669"/>
    <property type="project" value="TreeGrafter"/>
</dbReference>
<evidence type="ECO:0000256" key="2">
    <source>
        <dbReference type="ARBA" id="ARBA00022727"/>
    </source>
</evidence>
<dbReference type="SUPFAM" id="SSF53927">
    <property type="entry name" value="Cytidine deaminase-like"/>
    <property type="match status" value="1"/>
</dbReference>
<accession>A0A7F8RC37</accession>
<evidence type="ECO:0000256" key="5">
    <source>
        <dbReference type="ARBA" id="ARBA00041763"/>
    </source>
</evidence>
<evidence type="ECO:0000313" key="7">
    <source>
        <dbReference type="Proteomes" id="UP000245341"/>
    </source>
</evidence>
<comment type="cofactor">
    <cofactor evidence="1">
        <name>Zn(2+)</name>
        <dbReference type="ChEBI" id="CHEBI:29105"/>
    </cofactor>
</comment>
<evidence type="ECO:0000313" key="8">
    <source>
        <dbReference type="RefSeq" id="XP_030890955.1"/>
    </source>
</evidence>
<organism evidence="7 8">
    <name type="scientific">Leptonychotes weddellii</name>
    <name type="common">Weddell seal</name>
    <name type="synonym">Otaria weddellii</name>
    <dbReference type="NCBI Taxonomy" id="9713"/>
    <lineage>
        <taxon>Eukaryota</taxon>
        <taxon>Metazoa</taxon>
        <taxon>Chordata</taxon>
        <taxon>Craniata</taxon>
        <taxon>Vertebrata</taxon>
        <taxon>Euteleostomi</taxon>
        <taxon>Mammalia</taxon>
        <taxon>Eutheria</taxon>
        <taxon>Laurasiatheria</taxon>
        <taxon>Carnivora</taxon>
        <taxon>Caniformia</taxon>
        <taxon>Pinnipedia</taxon>
        <taxon>Phocidae</taxon>
        <taxon>Monachinae</taxon>
        <taxon>Lobodontini</taxon>
        <taxon>Leptonychotes</taxon>
    </lineage>
</organism>
<proteinExistence type="predicted"/>
<protein>
    <recommendedName>
        <fullName evidence="5">dCMP deaminase</fullName>
        <ecNumber evidence="4">3.5.4.12</ecNumber>
    </recommendedName>
    <alternativeName>
        <fullName evidence="5">dCMP deaminase</fullName>
    </alternativeName>
</protein>
<dbReference type="EC" id="3.5.4.12" evidence="4"/>
<dbReference type="Gene3D" id="3.40.140.10">
    <property type="entry name" value="Cytidine Deaminase, domain 2"/>
    <property type="match status" value="1"/>
</dbReference>
<feature type="domain" description="CMP/dCMP-type deaminase" evidence="6">
    <location>
        <begin position="14"/>
        <end position="126"/>
    </location>
</feature>
<evidence type="ECO:0000256" key="1">
    <source>
        <dbReference type="ARBA" id="ARBA00001947"/>
    </source>
</evidence>
<dbReference type="GO" id="GO:0004132">
    <property type="term" value="F:dCMP deaminase activity"/>
    <property type="evidence" value="ECO:0007669"/>
    <property type="project" value="TreeGrafter"/>
</dbReference>
<sequence>MSEVPCKKRDDYLEWPEYFMAVAFLSAQRSKDPNSQVGACIVNAENKIVGIGYNGMPNGCSDDLLPWRRTAESKLDTKYPYGLSYLLHGGKLLSVNLGPTEQNTYFFPVGETAILIGIMKEEDSCK</sequence>
<gene>
    <name evidence="8" type="primary">LOC102739609</name>
</gene>
<dbReference type="InterPro" id="IPR016193">
    <property type="entry name" value="Cytidine_deaminase-like"/>
</dbReference>
<keyword evidence="2" id="KW-0545">Nucleotide biosynthesis</keyword>
<dbReference type="InterPro" id="IPR002125">
    <property type="entry name" value="CMP_dCMP_dom"/>
</dbReference>
<evidence type="ECO:0000256" key="4">
    <source>
        <dbReference type="ARBA" id="ARBA00038938"/>
    </source>
</evidence>
<dbReference type="Pfam" id="PF00383">
    <property type="entry name" value="dCMP_cyt_deam_1"/>
    <property type="match status" value="1"/>
</dbReference>
<dbReference type="AlphaFoldDB" id="A0A7F8RC37"/>
<evidence type="ECO:0000256" key="3">
    <source>
        <dbReference type="ARBA" id="ARBA00022801"/>
    </source>
</evidence>
<dbReference type="Proteomes" id="UP000245341">
    <property type="component" value="Unplaced"/>
</dbReference>
<dbReference type="GeneID" id="102739609"/>
<name>A0A7F8RC37_LEPWE</name>
<keyword evidence="3" id="KW-0378">Hydrolase</keyword>
<evidence type="ECO:0000259" key="6">
    <source>
        <dbReference type="PROSITE" id="PS51747"/>
    </source>
</evidence>